<comment type="similarity">
    <text evidence="2">Belongs to the TsaE family.</text>
</comment>
<keyword evidence="9" id="KW-0460">Magnesium</keyword>
<evidence type="ECO:0000256" key="1">
    <source>
        <dbReference type="ARBA" id="ARBA00004496"/>
    </source>
</evidence>
<organism evidence="11 12">
    <name type="scientific">Heminiphilus faecis</name>
    <dbReference type="NCBI Taxonomy" id="2601703"/>
    <lineage>
        <taxon>Bacteria</taxon>
        <taxon>Pseudomonadati</taxon>
        <taxon>Bacteroidota</taxon>
        <taxon>Bacteroidia</taxon>
        <taxon>Bacteroidales</taxon>
        <taxon>Muribaculaceae</taxon>
        <taxon>Heminiphilus</taxon>
    </lineage>
</organism>
<proteinExistence type="inferred from homology"/>
<accession>A0ABV4CU05</accession>
<dbReference type="InterPro" id="IPR003442">
    <property type="entry name" value="T6A_TsaE"/>
</dbReference>
<gene>
    <name evidence="11" type="primary">tsaE</name>
    <name evidence="11" type="ORF">AAK873_04445</name>
</gene>
<keyword evidence="6" id="KW-0479">Metal-binding</keyword>
<evidence type="ECO:0000256" key="5">
    <source>
        <dbReference type="ARBA" id="ARBA00022694"/>
    </source>
</evidence>
<dbReference type="Gene3D" id="3.40.50.300">
    <property type="entry name" value="P-loop containing nucleotide triphosphate hydrolases"/>
    <property type="match status" value="1"/>
</dbReference>
<reference evidence="11 12" key="1">
    <citation type="submission" date="2024-03" db="EMBL/GenBank/DDBJ databases">
        <title>Mouse gut bacterial collection (mGBC) of GemPharmatech.</title>
        <authorList>
            <person name="He Y."/>
            <person name="Dong L."/>
            <person name="Wu D."/>
            <person name="Gao X."/>
            <person name="Lin Z."/>
        </authorList>
    </citation>
    <scope>NUCLEOTIDE SEQUENCE [LARGE SCALE GENOMIC DNA]</scope>
    <source>
        <strain evidence="11 12">54-13</strain>
    </source>
</reference>
<dbReference type="Pfam" id="PF02367">
    <property type="entry name" value="TsaE"/>
    <property type="match status" value="1"/>
</dbReference>
<dbReference type="InterPro" id="IPR027417">
    <property type="entry name" value="P-loop_NTPase"/>
</dbReference>
<evidence type="ECO:0000256" key="8">
    <source>
        <dbReference type="ARBA" id="ARBA00022840"/>
    </source>
</evidence>
<evidence type="ECO:0000256" key="4">
    <source>
        <dbReference type="ARBA" id="ARBA00022490"/>
    </source>
</evidence>
<comment type="subcellular location">
    <subcellularLocation>
        <location evidence="1">Cytoplasm</location>
    </subcellularLocation>
</comment>
<evidence type="ECO:0000256" key="9">
    <source>
        <dbReference type="ARBA" id="ARBA00022842"/>
    </source>
</evidence>
<evidence type="ECO:0000256" key="10">
    <source>
        <dbReference type="ARBA" id="ARBA00032441"/>
    </source>
</evidence>
<keyword evidence="8" id="KW-0067">ATP-binding</keyword>
<evidence type="ECO:0000256" key="2">
    <source>
        <dbReference type="ARBA" id="ARBA00007599"/>
    </source>
</evidence>
<dbReference type="EMBL" id="JBCLPP010000009">
    <property type="protein sequence ID" value="MEY8244871.1"/>
    <property type="molecule type" value="Genomic_DNA"/>
</dbReference>
<protein>
    <recommendedName>
        <fullName evidence="3">tRNA threonylcarbamoyladenosine biosynthesis protein TsaE</fullName>
    </recommendedName>
    <alternativeName>
        <fullName evidence="10">t(6)A37 threonylcarbamoyladenosine biosynthesis protein TsaE</fullName>
    </alternativeName>
</protein>
<keyword evidence="7" id="KW-0547">Nucleotide-binding</keyword>
<dbReference type="PANTHER" id="PTHR33540">
    <property type="entry name" value="TRNA THREONYLCARBAMOYLADENOSINE BIOSYNTHESIS PROTEIN TSAE"/>
    <property type="match status" value="1"/>
</dbReference>
<evidence type="ECO:0000256" key="3">
    <source>
        <dbReference type="ARBA" id="ARBA00019010"/>
    </source>
</evidence>
<dbReference type="NCBIfam" id="TIGR00150">
    <property type="entry name" value="T6A_YjeE"/>
    <property type="match status" value="1"/>
</dbReference>
<keyword evidence="5" id="KW-0819">tRNA processing</keyword>
<dbReference type="PANTHER" id="PTHR33540:SF2">
    <property type="entry name" value="TRNA THREONYLCARBAMOYLADENOSINE BIOSYNTHESIS PROTEIN TSAE"/>
    <property type="match status" value="1"/>
</dbReference>
<name>A0ABV4CU05_9BACT</name>
<evidence type="ECO:0000313" key="12">
    <source>
        <dbReference type="Proteomes" id="UP001565200"/>
    </source>
</evidence>
<dbReference type="Proteomes" id="UP001565200">
    <property type="component" value="Unassembled WGS sequence"/>
</dbReference>
<keyword evidence="12" id="KW-1185">Reference proteome</keyword>
<evidence type="ECO:0000256" key="7">
    <source>
        <dbReference type="ARBA" id="ARBA00022741"/>
    </source>
</evidence>
<keyword evidence="4" id="KW-0963">Cytoplasm</keyword>
<sequence length="147" mass="16219">MAINTITIDSIDCLADAARQFIGLMGDSTVFAFYGDMGAGKTTFINALSRELGVEDDPTSSPSFAIINEYRSDTTAELIYHFDLYRLESLEEAFDIGVEDYLDSGALCFIEWPERIADILPDDTVRVDIEALPDGCRKLTITDSAEV</sequence>
<comment type="caution">
    <text evidence="11">The sequence shown here is derived from an EMBL/GenBank/DDBJ whole genome shotgun (WGS) entry which is preliminary data.</text>
</comment>
<dbReference type="RefSeq" id="WP_205523873.1">
    <property type="nucleotide sequence ID" value="NZ_JBCLPP010000009.1"/>
</dbReference>
<evidence type="ECO:0000313" key="11">
    <source>
        <dbReference type="EMBL" id="MEY8244871.1"/>
    </source>
</evidence>
<evidence type="ECO:0000256" key="6">
    <source>
        <dbReference type="ARBA" id="ARBA00022723"/>
    </source>
</evidence>
<dbReference type="SUPFAM" id="SSF52540">
    <property type="entry name" value="P-loop containing nucleoside triphosphate hydrolases"/>
    <property type="match status" value="1"/>
</dbReference>